<organism evidence="3 4">
    <name type="scientific">Oculimacula yallundae</name>
    <dbReference type="NCBI Taxonomy" id="86028"/>
    <lineage>
        <taxon>Eukaryota</taxon>
        <taxon>Fungi</taxon>
        <taxon>Dikarya</taxon>
        <taxon>Ascomycota</taxon>
        <taxon>Pezizomycotina</taxon>
        <taxon>Leotiomycetes</taxon>
        <taxon>Helotiales</taxon>
        <taxon>Ploettnerulaceae</taxon>
        <taxon>Oculimacula</taxon>
    </lineage>
</organism>
<comment type="caution">
    <text evidence="3">The sequence shown here is derived from an EMBL/GenBank/DDBJ whole genome shotgun (WGS) entry which is preliminary data.</text>
</comment>
<evidence type="ECO:0000256" key="1">
    <source>
        <dbReference type="SAM" id="SignalP"/>
    </source>
</evidence>
<feature type="domain" description="Glycoside hydrolase 131 catalytic N-terminal" evidence="2">
    <location>
        <begin position="24"/>
        <end position="284"/>
    </location>
</feature>
<evidence type="ECO:0000313" key="3">
    <source>
        <dbReference type="EMBL" id="KAL2070165.1"/>
    </source>
</evidence>
<dbReference type="Gene3D" id="2.60.120.1160">
    <property type="match status" value="1"/>
</dbReference>
<feature type="signal peptide" evidence="1">
    <location>
        <begin position="1"/>
        <end position="19"/>
    </location>
</feature>
<accession>A0ABR4CK65</accession>
<gene>
    <name evidence="3" type="ORF">VTL71DRAFT_13191</name>
</gene>
<proteinExistence type="predicted"/>
<sequence>MGSISIYASMLAMVSAAVAQNCPIVFDGRVPAASTQALFDTEASPFNTGFVKGSELNFSQIVQLPTVPPSLFDTTTIPFEVTLSDKSIFAPSATNKQIGFRRAELQVDGNSGKDNFTVGVKTLHFSVQKDATRPLNTSHEYQLVFLEDASFSTNQFVLKTGTIVGQAKGQNPDLLVLVGNVNAKPVVNLFNTTFTPGVFHNFGVTLDFNANTTTVLYSTGTSPLAVVNGPTANDVSGQGQYHFGALKKPSGEGIKDPAKEGFQPSGINEGVIYGGLFMEDSTGGCVSLSPSATARGSNATVGAGAGKGMNSTAPATVGAGKGKGKNSTAPAIIKGYV</sequence>
<feature type="chain" id="PRO_5046702094" description="Glycoside hydrolase 131 catalytic N-terminal domain-containing protein" evidence="1">
    <location>
        <begin position="20"/>
        <end position="337"/>
    </location>
</feature>
<dbReference type="PANTHER" id="PTHR34612:SF2">
    <property type="entry name" value="GLYCOSIDE HYDROLASE 131 CATALYTIC N-TERMINAL DOMAIN-CONTAINING PROTEIN"/>
    <property type="match status" value="1"/>
</dbReference>
<dbReference type="PANTHER" id="PTHR34612">
    <property type="entry name" value="GH131_N DOMAIN-CONTAINING PROTEIN"/>
    <property type="match status" value="1"/>
</dbReference>
<dbReference type="Pfam" id="PF18271">
    <property type="entry name" value="GH131_N"/>
    <property type="match status" value="1"/>
</dbReference>
<protein>
    <recommendedName>
        <fullName evidence="2">Glycoside hydrolase 131 catalytic N-terminal domain-containing protein</fullName>
    </recommendedName>
</protein>
<dbReference type="EMBL" id="JAZHXI010000006">
    <property type="protein sequence ID" value="KAL2070165.1"/>
    <property type="molecule type" value="Genomic_DNA"/>
</dbReference>
<dbReference type="Proteomes" id="UP001595075">
    <property type="component" value="Unassembled WGS sequence"/>
</dbReference>
<reference evidence="3 4" key="1">
    <citation type="journal article" date="2024" name="Commun. Biol.">
        <title>Comparative genomic analysis of thermophilic fungi reveals convergent evolutionary adaptations and gene losses.</title>
        <authorList>
            <person name="Steindorff A.S."/>
            <person name="Aguilar-Pontes M.V."/>
            <person name="Robinson A.J."/>
            <person name="Andreopoulos B."/>
            <person name="LaButti K."/>
            <person name="Kuo A."/>
            <person name="Mondo S."/>
            <person name="Riley R."/>
            <person name="Otillar R."/>
            <person name="Haridas S."/>
            <person name="Lipzen A."/>
            <person name="Grimwood J."/>
            <person name="Schmutz J."/>
            <person name="Clum A."/>
            <person name="Reid I.D."/>
            <person name="Moisan M.C."/>
            <person name="Butler G."/>
            <person name="Nguyen T.T.M."/>
            <person name="Dewar K."/>
            <person name="Conant G."/>
            <person name="Drula E."/>
            <person name="Henrissat B."/>
            <person name="Hansel C."/>
            <person name="Singer S."/>
            <person name="Hutchinson M.I."/>
            <person name="de Vries R.P."/>
            <person name="Natvig D.O."/>
            <person name="Powell A.J."/>
            <person name="Tsang A."/>
            <person name="Grigoriev I.V."/>
        </authorList>
    </citation>
    <scope>NUCLEOTIDE SEQUENCE [LARGE SCALE GENOMIC DNA]</scope>
    <source>
        <strain evidence="3 4">CBS 494.80</strain>
    </source>
</reference>
<evidence type="ECO:0000259" key="2">
    <source>
        <dbReference type="Pfam" id="PF18271"/>
    </source>
</evidence>
<name>A0ABR4CK65_9HELO</name>
<keyword evidence="1" id="KW-0732">Signal</keyword>
<keyword evidence="4" id="KW-1185">Reference proteome</keyword>
<evidence type="ECO:0000313" key="4">
    <source>
        <dbReference type="Proteomes" id="UP001595075"/>
    </source>
</evidence>
<dbReference type="InterPro" id="IPR041524">
    <property type="entry name" value="GH131_N"/>
</dbReference>